<name>A0A0A9I3F9_ARUDO</name>
<dbReference type="EMBL" id="GBRH01158193">
    <property type="protein sequence ID" value="JAE39703.1"/>
    <property type="molecule type" value="Transcribed_RNA"/>
</dbReference>
<accession>A0A0A9I3F9</accession>
<dbReference type="GO" id="GO:0008168">
    <property type="term" value="F:methyltransferase activity"/>
    <property type="evidence" value="ECO:0007669"/>
    <property type="project" value="UniProtKB-KW"/>
</dbReference>
<protein>
    <submittedName>
        <fullName evidence="1">DNA methyltransferase 1-associated protein 1</fullName>
    </submittedName>
</protein>
<dbReference type="GO" id="GO:0032259">
    <property type="term" value="P:methylation"/>
    <property type="evidence" value="ECO:0007669"/>
    <property type="project" value="UniProtKB-KW"/>
</dbReference>
<reference evidence="1" key="2">
    <citation type="journal article" date="2015" name="Data Brief">
        <title>Shoot transcriptome of the giant reed, Arundo donax.</title>
        <authorList>
            <person name="Barrero R.A."/>
            <person name="Guerrero F.D."/>
            <person name="Moolhuijzen P."/>
            <person name="Goolsby J.A."/>
            <person name="Tidwell J."/>
            <person name="Bellgard S.E."/>
            <person name="Bellgard M.I."/>
        </authorList>
    </citation>
    <scope>NUCLEOTIDE SEQUENCE</scope>
    <source>
        <tissue evidence="1">Shoot tissue taken approximately 20 cm above the soil surface</tissue>
    </source>
</reference>
<reference evidence="1" key="1">
    <citation type="submission" date="2014-09" db="EMBL/GenBank/DDBJ databases">
        <authorList>
            <person name="Magalhaes I.L.F."/>
            <person name="Oliveira U."/>
            <person name="Santos F.R."/>
            <person name="Vidigal T.H.D.A."/>
            <person name="Brescovit A.D."/>
            <person name="Santos A.J."/>
        </authorList>
    </citation>
    <scope>NUCLEOTIDE SEQUENCE</scope>
    <source>
        <tissue evidence="1">Shoot tissue taken approximately 20 cm above the soil surface</tissue>
    </source>
</reference>
<evidence type="ECO:0000313" key="1">
    <source>
        <dbReference type="EMBL" id="JAE39703.1"/>
    </source>
</evidence>
<organism evidence="1">
    <name type="scientific">Arundo donax</name>
    <name type="common">Giant reed</name>
    <name type="synonym">Donax arundinaceus</name>
    <dbReference type="NCBI Taxonomy" id="35708"/>
    <lineage>
        <taxon>Eukaryota</taxon>
        <taxon>Viridiplantae</taxon>
        <taxon>Streptophyta</taxon>
        <taxon>Embryophyta</taxon>
        <taxon>Tracheophyta</taxon>
        <taxon>Spermatophyta</taxon>
        <taxon>Magnoliopsida</taxon>
        <taxon>Liliopsida</taxon>
        <taxon>Poales</taxon>
        <taxon>Poaceae</taxon>
        <taxon>PACMAD clade</taxon>
        <taxon>Arundinoideae</taxon>
        <taxon>Arundineae</taxon>
        <taxon>Arundo</taxon>
    </lineage>
</organism>
<keyword evidence="1" id="KW-0808">Transferase</keyword>
<dbReference type="AlphaFoldDB" id="A0A0A9I3F9"/>
<sequence length="42" mass="5058">MSATQGRYTFNRNQRIIRTRKHSCFVHIFGSSTRFHNTFCFC</sequence>
<keyword evidence="1" id="KW-0489">Methyltransferase</keyword>
<proteinExistence type="predicted"/>